<dbReference type="CDD" id="cd17748">
    <property type="entry name" value="BRCT_DNA_ligase_like"/>
    <property type="match status" value="1"/>
</dbReference>
<feature type="binding site" evidence="13">
    <location>
        <position position="144"/>
    </location>
    <ligand>
        <name>NAD(+)</name>
        <dbReference type="ChEBI" id="CHEBI:57540"/>
    </ligand>
</feature>
<dbReference type="InterPro" id="IPR041663">
    <property type="entry name" value="DisA/LigA_HHH"/>
</dbReference>
<comment type="catalytic activity">
    <reaction evidence="11 13 14">
        <text>NAD(+) + (deoxyribonucleotide)n-3'-hydroxyl + 5'-phospho-(deoxyribonucleotide)m = (deoxyribonucleotide)n+m + AMP + beta-nicotinamide D-nucleotide.</text>
        <dbReference type="EC" id="6.5.1.2"/>
    </reaction>
</comment>
<keyword evidence="6 13" id="KW-0227">DNA damage</keyword>
<protein>
    <recommendedName>
        <fullName evidence="2 13">DNA ligase</fullName>
        <ecNumber evidence="1 13">6.5.1.2</ecNumber>
    </recommendedName>
    <alternativeName>
        <fullName evidence="13">Polydeoxyribonucleotide synthase [NAD(+)]</fullName>
    </alternativeName>
</protein>
<evidence type="ECO:0000256" key="2">
    <source>
        <dbReference type="ARBA" id="ARBA00013308"/>
    </source>
</evidence>
<dbReference type="Pfam" id="PF03119">
    <property type="entry name" value="DNA_ligase_ZBD"/>
    <property type="match status" value="1"/>
</dbReference>
<dbReference type="Pfam" id="PF03120">
    <property type="entry name" value="OB_DNA_ligase"/>
    <property type="match status" value="1"/>
</dbReference>
<keyword evidence="4 13" id="KW-0235">DNA replication</keyword>
<dbReference type="InterPro" id="IPR004149">
    <property type="entry name" value="Znf_DNAligase_C4"/>
</dbReference>
<accession>A0A1B7LYD1</accession>
<dbReference type="InterPro" id="IPR013839">
    <property type="entry name" value="DNAligase_adenylation"/>
</dbReference>
<feature type="binding site" evidence="13">
    <location>
        <position position="423"/>
    </location>
    <ligand>
        <name>Zn(2+)</name>
        <dbReference type="ChEBI" id="CHEBI:29105"/>
    </ligand>
</feature>
<keyword evidence="13" id="KW-0464">Manganese</keyword>
<dbReference type="PIRSF" id="PIRSF001604">
    <property type="entry name" value="LigA"/>
    <property type="match status" value="1"/>
</dbReference>
<dbReference type="SUPFAM" id="SSF56091">
    <property type="entry name" value="DNA ligase/mRNA capping enzyme, catalytic domain"/>
    <property type="match status" value="1"/>
</dbReference>
<evidence type="ECO:0000256" key="8">
    <source>
        <dbReference type="ARBA" id="ARBA00022842"/>
    </source>
</evidence>
<dbReference type="NCBIfam" id="NF005932">
    <property type="entry name" value="PRK07956.1"/>
    <property type="match status" value="1"/>
</dbReference>
<dbReference type="InterPro" id="IPR001679">
    <property type="entry name" value="DNA_ligase"/>
</dbReference>
<feature type="active site" description="N6-AMP-lysine intermediate" evidence="13">
    <location>
        <position position="123"/>
    </location>
</feature>
<dbReference type="Gene3D" id="2.40.50.140">
    <property type="entry name" value="Nucleic acid-binding proteins"/>
    <property type="match status" value="1"/>
</dbReference>
<dbReference type="SMART" id="SM00532">
    <property type="entry name" value="LIGANc"/>
    <property type="match status" value="1"/>
</dbReference>
<dbReference type="InterPro" id="IPR013840">
    <property type="entry name" value="DNAligase_N"/>
</dbReference>
<dbReference type="HAMAP" id="MF_01588">
    <property type="entry name" value="DNA_ligase_A"/>
    <property type="match status" value="1"/>
</dbReference>
<dbReference type="Gene3D" id="1.10.150.20">
    <property type="entry name" value="5' to 3' exonuclease, C-terminal subdomain"/>
    <property type="match status" value="2"/>
</dbReference>
<dbReference type="PROSITE" id="PS01055">
    <property type="entry name" value="DNA_LIGASE_N1"/>
    <property type="match status" value="1"/>
</dbReference>
<evidence type="ECO:0000256" key="1">
    <source>
        <dbReference type="ARBA" id="ARBA00012722"/>
    </source>
</evidence>
<feature type="binding site" evidence="13">
    <location>
        <position position="121"/>
    </location>
    <ligand>
        <name>NAD(+)</name>
        <dbReference type="ChEBI" id="CHEBI:57540"/>
    </ligand>
</feature>
<gene>
    <name evidence="13" type="primary">ligA</name>
    <name evidence="16" type="ORF">A6F49_13075</name>
</gene>
<feature type="binding site" evidence="13">
    <location>
        <begin position="86"/>
        <end position="87"/>
    </location>
    <ligand>
        <name>NAD(+)</name>
        <dbReference type="ChEBI" id="CHEBI:57540"/>
    </ligand>
</feature>
<feature type="domain" description="BRCT" evidence="15">
    <location>
        <begin position="656"/>
        <end position="736"/>
    </location>
</feature>
<dbReference type="InterPro" id="IPR012340">
    <property type="entry name" value="NA-bd_OB-fold"/>
</dbReference>
<dbReference type="Proteomes" id="UP000078292">
    <property type="component" value="Unassembled WGS sequence"/>
</dbReference>
<dbReference type="AlphaFoldDB" id="A0A1B7LYD1"/>
<dbReference type="PROSITE" id="PS01056">
    <property type="entry name" value="DNA_LIGASE_N2"/>
    <property type="match status" value="1"/>
</dbReference>
<feature type="binding site" evidence="13">
    <location>
        <position position="439"/>
    </location>
    <ligand>
        <name>Zn(2+)</name>
        <dbReference type="ChEBI" id="CHEBI:29105"/>
    </ligand>
</feature>
<evidence type="ECO:0000256" key="6">
    <source>
        <dbReference type="ARBA" id="ARBA00022763"/>
    </source>
</evidence>
<dbReference type="FunFam" id="3.40.50.10190:FF:000054">
    <property type="entry name" value="DNA ligase"/>
    <property type="match status" value="1"/>
</dbReference>
<dbReference type="EC" id="6.5.1.2" evidence="1 13"/>
<dbReference type="RefSeq" id="WP_067605750.1">
    <property type="nucleotide sequence ID" value="NZ_LXEY01000020.1"/>
</dbReference>
<dbReference type="GO" id="GO:0003911">
    <property type="term" value="F:DNA ligase (NAD+) activity"/>
    <property type="evidence" value="ECO:0007669"/>
    <property type="project" value="UniProtKB-UniRule"/>
</dbReference>
<dbReference type="InterPro" id="IPR033136">
    <property type="entry name" value="DNA_ligase_CS"/>
</dbReference>
<evidence type="ECO:0000259" key="15">
    <source>
        <dbReference type="PROSITE" id="PS50172"/>
    </source>
</evidence>
<feature type="binding site" evidence="13">
    <location>
        <position position="302"/>
    </location>
    <ligand>
        <name>NAD(+)</name>
        <dbReference type="ChEBI" id="CHEBI:57540"/>
    </ligand>
</feature>
<organism evidence="16 17">
    <name type="scientific">Enteractinococcus helveticum</name>
    <dbReference type="NCBI Taxonomy" id="1837282"/>
    <lineage>
        <taxon>Bacteria</taxon>
        <taxon>Bacillati</taxon>
        <taxon>Actinomycetota</taxon>
        <taxon>Actinomycetes</taxon>
        <taxon>Micrococcales</taxon>
        <taxon>Micrococcaceae</taxon>
    </lineage>
</organism>
<dbReference type="CDD" id="cd00114">
    <property type="entry name" value="LIGANc"/>
    <property type="match status" value="1"/>
</dbReference>
<keyword evidence="10 13" id="KW-0234">DNA repair</keyword>
<dbReference type="STRING" id="1837282.A6F49_13075"/>
<evidence type="ECO:0000256" key="13">
    <source>
        <dbReference type="HAMAP-Rule" id="MF_01588"/>
    </source>
</evidence>
<evidence type="ECO:0000313" key="17">
    <source>
        <dbReference type="Proteomes" id="UP000078292"/>
    </source>
</evidence>
<feature type="binding site" evidence="13">
    <location>
        <position position="181"/>
    </location>
    <ligand>
        <name>NAD(+)</name>
        <dbReference type="ChEBI" id="CHEBI:57540"/>
    </ligand>
</feature>
<dbReference type="Pfam" id="PF00533">
    <property type="entry name" value="BRCT"/>
    <property type="match status" value="1"/>
</dbReference>
<comment type="similarity">
    <text evidence="12 13">Belongs to the NAD-dependent DNA ligase family. LigA subfamily.</text>
</comment>
<dbReference type="InterPro" id="IPR036420">
    <property type="entry name" value="BRCT_dom_sf"/>
</dbReference>
<dbReference type="InterPro" id="IPR018239">
    <property type="entry name" value="DNA_ligase_AS"/>
</dbReference>
<dbReference type="OrthoDB" id="9759736at2"/>
<reference evidence="16 17" key="1">
    <citation type="submission" date="2016-04" db="EMBL/GenBank/DDBJ databases">
        <title>First whole genome shotgun sequence of the bacterium Enteractinococcus sp. strain UASWS1574.</title>
        <authorList>
            <person name="Crovadore J."/>
            <person name="Chablais R."/>
            <person name="Lefort F."/>
        </authorList>
    </citation>
    <scope>NUCLEOTIDE SEQUENCE [LARGE SCALE GENOMIC DNA]</scope>
    <source>
        <strain evidence="16 17">UASWS1574</strain>
    </source>
</reference>
<evidence type="ECO:0000256" key="12">
    <source>
        <dbReference type="ARBA" id="ARBA00060881"/>
    </source>
</evidence>
<proteinExistence type="inferred from homology"/>
<dbReference type="PANTHER" id="PTHR23389">
    <property type="entry name" value="CHROMOSOME TRANSMISSION FIDELITY FACTOR 18"/>
    <property type="match status" value="1"/>
</dbReference>
<keyword evidence="3 13" id="KW-0436">Ligase</keyword>
<dbReference type="SUPFAM" id="SSF52113">
    <property type="entry name" value="BRCT domain"/>
    <property type="match status" value="1"/>
</dbReference>
<evidence type="ECO:0000256" key="3">
    <source>
        <dbReference type="ARBA" id="ARBA00022598"/>
    </source>
</evidence>
<evidence type="ECO:0000313" key="16">
    <source>
        <dbReference type="EMBL" id="OAV60292.1"/>
    </source>
</evidence>
<dbReference type="GO" id="GO:0006281">
    <property type="term" value="P:DNA repair"/>
    <property type="evidence" value="ECO:0007669"/>
    <property type="project" value="UniProtKB-KW"/>
</dbReference>
<evidence type="ECO:0000256" key="14">
    <source>
        <dbReference type="RuleBase" id="RU000618"/>
    </source>
</evidence>
<dbReference type="FunFam" id="3.30.470.30:FF:000001">
    <property type="entry name" value="DNA ligase"/>
    <property type="match status" value="1"/>
</dbReference>
<dbReference type="InterPro" id="IPR004150">
    <property type="entry name" value="NAD_DNA_ligase_OB"/>
</dbReference>
<dbReference type="Pfam" id="PF12826">
    <property type="entry name" value="HHH_2"/>
    <property type="match status" value="1"/>
</dbReference>
<keyword evidence="5 13" id="KW-0479">Metal-binding</keyword>
<dbReference type="SUPFAM" id="SSF47781">
    <property type="entry name" value="RuvA domain 2-like"/>
    <property type="match status" value="2"/>
</dbReference>
<evidence type="ECO:0000256" key="11">
    <source>
        <dbReference type="ARBA" id="ARBA00034005"/>
    </source>
</evidence>
<dbReference type="EMBL" id="LXEY01000020">
    <property type="protein sequence ID" value="OAV60292.1"/>
    <property type="molecule type" value="Genomic_DNA"/>
</dbReference>
<sequence>MSDVTTPDPQLLEHYENLKDQVRHHRRAYYVNDAPEISDADFDTLFRELEDLEALHPNIVTGDSPTQEVGGDAVFSPVEHLSQMYSLEDVFSFEELEAWFARVGAGLERLGAGDDVGWLTEVKIDGLAINLVYRNGSLVRAATRGDGRIGEDVTRNVLTIKEIPTKLSGDNIPEELEVRGEVFMPGEAFAELNEARAEAGLAPFANPRNAAAGSLRQKDPAETAKRRLAMFVHGFGTVTGATITSQHEAYEKLAEWGLPVSPYSKLIRGTSGTVAEKVIEYINHYGEHRHDLVHQIDGIVVKVDHMTYQRQLGFTSRTPRWSVAYKYPPEEVHTKLLDIAVNVGRTGRVTPYAIMPPVFVDGSTVSMATLHNQDVVKAKNVKIGDTVVLRKAGDIIPEIVGPVLPLRGDDVVDFVMPTNCPSCGTVLRPMKEGDVDLRCPNAESCPAQLTGRIEHAASRGGFDIEALGEEAATWLTNGPGPNPADNAGRVEPTGPGVITSDGQLFDLATNGDEELKAKLAEVQVWREKRSKGQATGQWELVPYFYTRTTGQPTANTKRLFDELEKAKSQPLWRVLVALSIRHVGPTAARALAASFGTMDALREAAQAEDYERFTFVDGVGEVIASAVMEFFNTDWRVEVIHAWAKAGVTMADEVTEDSTLLEGLTIVVTGTLESFTRDSAKEAILTRGGKATGSVSKKTDYLVAGDNAGSKLDRAESLGVTVLDEQGFIELLAGER</sequence>
<comment type="cofactor">
    <cofactor evidence="13">
        <name>Mg(2+)</name>
        <dbReference type="ChEBI" id="CHEBI:18420"/>
    </cofactor>
    <cofactor evidence="13">
        <name>Mn(2+)</name>
        <dbReference type="ChEBI" id="CHEBI:29035"/>
    </cofactor>
</comment>
<keyword evidence="9 13" id="KW-0520">NAD</keyword>
<feature type="binding site" evidence="13">
    <location>
        <begin position="39"/>
        <end position="43"/>
    </location>
    <ligand>
        <name>NAD(+)</name>
        <dbReference type="ChEBI" id="CHEBI:57540"/>
    </ligand>
</feature>
<comment type="caution">
    <text evidence="16">The sequence shown here is derived from an EMBL/GenBank/DDBJ whole genome shotgun (WGS) entry which is preliminary data.</text>
</comment>
<dbReference type="GO" id="GO:0005829">
    <property type="term" value="C:cytosol"/>
    <property type="evidence" value="ECO:0007669"/>
    <property type="project" value="TreeGrafter"/>
</dbReference>
<dbReference type="SMART" id="SM00292">
    <property type="entry name" value="BRCT"/>
    <property type="match status" value="1"/>
</dbReference>
<evidence type="ECO:0000256" key="10">
    <source>
        <dbReference type="ARBA" id="ARBA00023204"/>
    </source>
</evidence>
<dbReference type="PROSITE" id="PS50172">
    <property type="entry name" value="BRCT"/>
    <property type="match status" value="1"/>
</dbReference>
<keyword evidence="8 13" id="KW-0460">Magnesium</keyword>
<dbReference type="Pfam" id="PF01653">
    <property type="entry name" value="DNA_ligase_aden"/>
    <property type="match status" value="1"/>
</dbReference>
<dbReference type="SUPFAM" id="SSF50249">
    <property type="entry name" value="Nucleic acid-binding proteins"/>
    <property type="match status" value="1"/>
</dbReference>
<feature type="binding site" evidence="13">
    <location>
        <position position="420"/>
    </location>
    <ligand>
        <name>Zn(2+)</name>
        <dbReference type="ChEBI" id="CHEBI:29105"/>
    </ligand>
</feature>
<keyword evidence="17" id="KW-1185">Reference proteome</keyword>
<keyword evidence="7 13" id="KW-0862">Zinc</keyword>
<dbReference type="Gene3D" id="3.30.470.30">
    <property type="entry name" value="DNA ligase/mRNA capping enzyme"/>
    <property type="match status" value="1"/>
</dbReference>
<evidence type="ECO:0000256" key="9">
    <source>
        <dbReference type="ARBA" id="ARBA00023027"/>
    </source>
</evidence>
<dbReference type="FunFam" id="2.40.50.140:FF:000012">
    <property type="entry name" value="DNA ligase"/>
    <property type="match status" value="1"/>
</dbReference>
<evidence type="ECO:0000256" key="4">
    <source>
        <dbReference type="ARBA" id="ARBA00022705"/>
    </source>
</evidence>
<comment type="function">
    <text evidence="13">DNA ligase that catalyzes the formation of phosphodiester linkages between 5'-phosphoryl and 3'-hydroxyl groups in double-stranded DNA using NAD as a coenzyme and as the energy source for the reaction. It is essential for DNA replication and repair of damaged DNA.</text>
</comment>
<dbReference type="Gene3D" id="6.20.10.30">
    <property type="match status" value="1"/>
</dbReference>
<evidence type="ECO:0000256" key="5">
    <source>
        <dbReference type="ARBA" id="ARBA00022723"/>
    </source>
</evidence>
<dbReference type="GO" id="GO:0046872">
    <property type="term" value="F:metal ion binding"/>
    <property type="evidence" value="ECO:0007669"/>
    <property type="project" value="UniProtKB-KW"/>
</dbReference>
<evidence type="ECO:0000256" key="7">
    <source>
        <dbReference type="ARBA" id="ARBA00022833"/>
    </source>
</evidence>
<dbReference type="Gene3D" id="1.10.287.610">
    <property type="entry name" value="Helix hairpin bin"/>
    <property type="match status" value="1"/>
</dbReference>
<name>A0A1B7LYD1_9MICC</name>
<dbReference type="Gene3D" id="3.40.50.10190">
    <property type="entry name" value="BRCT domain"/>
    <property type="match status" value="1"/>
</dbReference>
<feature type="binding site" evidence="13">
    <location>
        <position position="445"/>
    </location>
    <ligand>
        <name>Zn(2+)</name>
        <dbReference type="ChEBI" id="CHEBI:29105"/>
    </ligand>
</feature>
<feature type="binding site" evidence="13">
    <location>
        <position position="326"/>
    </location>
    <ligand>
        <name>NAD(+)</name>
        <dbReference type="ChEBI" id="CHEBI:57540"/>
    </ligand>
</feature>
<dbReference type="GO" id="GO:0006260">
    <property type="term" value="P:DNA replication"/>
    <property type="evidence" value="ECO:0007669"/>
    <property type="project" value="UniProtKB-KW"/>
</dbReference>
<dbReference type="NCBIfam" id="TIGR00575">
    <property type="entry name" value="dnlj"/>
    <property type="match status" value="1"/>
</dbReference>
<dbReference type="InterPro" id="IPR001357">
    <property type="entry name" value="BRCT_dom"/>
</dbReference>
<dbReference type="PANTHER" id="PTHR23389:SF9">
    <property type="entry name" value="DNA LIGASE"/>
    <property type="match status" value="1"/>
</dbReference>
<dbReference type="InterPro" id="IPR010994">
    <property type="entry name" value="RuvA_2-like"/>
</dbReference>